<feature type="non-terminal residue" evidence="2">
    <location>
        <position position="1"/>
    </location>
</feature>
<protein>
    <submittedName>
        <fullName evidence="2">Uncharacterized protein</fullName>
    </submittedName>
</protein>
<reference evidence="2 3" key="2">
    <citation type="journal article" date="2017" name="Front. Plant Sci.">
        <title>Gene Classification and Mining of Molecular Markers Useful in Red Clover (Trifolium pratense) Breeding.</title>
        <authorList>
            <person name="Istvanek J."/>
            <person name="Dluhosova J."/>
            <person name="Dluhos P."/>
            <person name="Patkova L."/>
            <person name="Nedelnik J."/>
            <person name="Repkova J."/>
        </authorList>
    </citation>
    <scope>NUCLEOTIDE SEQUENCE [LARGE SCALE GENOMIC DNA]</scope>
    <source>
        <strain evidence="3">cv. Tatra</strain>
        <tissue evidence="2">Young leaves</tissue>
    </source>
</reference>
<gene>
    <name evidence="2" type="ORF">L195_g048172</name>
</gene>
<comment type="caution">
    <text evidence="2">The sequence shown here is derived from an EMBL/GenBank/DDBJ whole genome shotgun (WGS) entry which is preliminary data.</text>
</comment>
<dbReference type="EMBL" id="ASHM01068377">
    <property type="protein sequence ID" value="PNX54552.1"/>
    <property type="molecule type" value="Genomic_DNA"/>
</dbReference>
<name>A0A2K3JKJ5_TRIPR</name>
<evidence type="ECO:0000313" key="2">
    <source>
        <dbReference type="EMBL" id="PNX54552.1"/>
    </source>
</evidence>
<evidence type="ECO:0000313" key="3">
    <source>
        <dbReference type="Proteomes" id="UP000236291"/>
    </source>
</evidence>
<sequence>EEVGLGSRAPKESSHSNNSGSSSSKWEMEVKSSKGPSSPLFINPSSPAPCFAKQHASGRYHR</sequence>
<dbReference type="Proteomes" id="UP000236291">
    <property type="component" value="Unassembled WGS sequence"/>
</dbReference>
<feature type="region of interest" description="Disordered" evidence="1">
    <location>
        <begin position="1"/>
        <end position="62"/>
    </location>
</feature>
<accession>A0A2K3JKJ5</accession>
<dbReference type="AlphaFoldDB" id="A0A2K3JKJ5"/>
<reference evidence="2 3" key="1">
    <citation type="journal article" date="2014" name="Am. J. Bot.">
        <title>Genome assembly and annotation for red clover (Trifolium pratense; Fabaceae).</title>
        <authorList>
            <person name="Istvanek J."/>
            <person name="Jaros M."/>
            <person name="Krenek A."/>
            <person name="Repkova J."/>
        </authorList>
    </citation>
    <scope>NUCLEOTIDE SEQUENCE [LARGE SCALE GENOMIC DNA]</scope>
    <source>
        <strain evidence="3">cv. Tatra</strain>
        <tissue evidence="2">Young leaves</tissue>
    </source>
</reference>
<proteinExistence type="predicted"/>
<organism evidence="2 3">
    <name type="scientific">Trifolium pratense</name>
    <name type="common">Red clover</name>
    <dbReference type="NCBI Taxonomy" id="57577"/>
    <lineage>
        <taxon>Eukaryota</taxon>
        <taxon>Viridiplantae</taxon>
        <taxon>Streptophyta</taxon>
        <taxon>Embryophyta</taxon>
        <taxon>Tracheophyta</taxon>
        <taxon>Spermatophyta</taxon>
        <taxon>Magnoliopsida</taxon>
        <taxon>eudicotyledons</taxon>
        <taxon>Gunneridae</taxon>
        <taxon>Pentapetalae</taxon>
        <taxon>rosids</taxon>
        <taxon>fabids</taxon>
        <taxon>Fabales</taxon>
        <taxon>Fabaceae</taxon>
        <taxon>Papilionoideae</taxon>
        <taxon>50 kb inversion clade</taxon>
        <taxon>NPAAA clade</taxon>
        <taxon>Hologalegina</taxon>
        <taxon>IRL clade</taxon>
        <taxon>Trifolieae</taxon>
        <taxon>Trifolium</taxon>
    </lineage>
</organism>
<feature type="compositionally biased region" description="Low complexity" evidence="1">
    <location>
        <begin position="15"/>
        <end position="24"/>
    </location>
</feature>
<evidence type="ECO:0000256" key="1">
    <source>
        <dbReference type="SAM" id="MobiDB-lite"/>
    </source>
</evidence>